<evidence type="ECO:0000313" key="1">
    <source>
        <dbReference type="EMBL" id="MBX64103.1"/>
    </source>
</evidence>
<proteinExistence type="predicted"/>
<dbReference type="EMBL" id="GGEC01083619">
    <property type="protein sequence ID" value="MBX64103.1"/>
    <property type="molecule type" value="Transcribed_RNA"/>
</dbReference>
<sequence>MEALIPLNFMTRSF</sequence>
<name>A0A2P2QAX5_RHIMU</name>
<reference evidence="1" key="1">
    <citation type="submission" date="2018-02" db="EMBL/GenBank/DDBJ databases">
        <title>Rhizophora mucronata_Transcriptome.</title>
        <authorList>
            <person name="Meera S.P."/>
            <person name="Sreeshan A."/>
            <person name="Augustine A."/>
        </authorList>
    </citation>
    <scope>NUCLEOTIDE SEQUENCE</scope>
    <source>
        <tissue evidence="1">Leaf</tissue>
    </source>
</reference>
<accession>A0A2P2QAX5</accession>
<organism evidence="1">
    <name type="scientific">Rhizophora mucronata</name>
    <name type="common">Asiatic mangrove</name>
    <dbReference type="NCBI Taxonomy" id="61149"/>
    <lineage>
        <taxon>Eukaryota</taxon>
        <taxon>Viridiplantae</taxon>
        <taxon>Streptophyta</taxon>
        <taxon>Embryophyta</taxon>
        <taxon>Tracheophyta</taxon>
        <taxon>Spermatophyta</taxon>
        <taxon>Magnoliopsida</taxon>
        <taxon>eudicotyledons</taxon>
        <taxon>Gunneridae</taxon>
        <taxon>Pentapetalae</taxon>
        <taxon>rosids</taxon>
        <taxon>fabids</taxon>
        <taxon>Malpighiales</taxon>
        <taxon>Rhizophoraceae</taxon>
        <taxon>Rhizophora</taxon>
    </lineage>
</organism>
<protein>
    <submittedName>
        <fullName evidence="1">Uncharacterized protein</fullName>
    </submittedName>
</protein>